<protein>
    <submittedName>
        <fullName evidence="1">Uncharacterized protein</fullName>
    </submittedName>
</protein>
<reference evidence="2" key="1">
    <citation type="submission" date="2024-06" db="EMBL/GenBank/DDBJ databases">
        <title>Multi-omics analyses provide insights into the biosynthesis of the anticancer antibiotic pleurotin in Hohenbuehelia grisea.</title>
        <authorList>
            <person name="Weaver J.A."/>
            <person name="Alberti F."/>
        </authorList>
    </citation>
    <scope>NUCLEOTIDE SEQUENCE [LARGE SCALE GENOMIC DNA]</scope>
    <source>
        <strain evidence="2">T-177</strain>
    </source>
</reference>
<evidence type="ECO:0000313" key="1">
    <source>
        <dbReference type="EMBL" id="KAL0945770.1"/>
    </source>
</evidence>
<name>A0ABR3IR42_9AGAR</name>
<proteinExistence type="predicted"/>
<sequence>MLTFIYLYQIVPSAAFHLFRAIKTWTNLQHLHLTNIAFPPNAHETCFANLTTPSLRTIYIGQSTFLSPQCIAALCIAKHEALEFIHLVDAYQESIWGPRLRRSDVESHILESSGLGDPIEAVELVSVVRKWVLCEARTERTMGGDRADGEVIPAVVN</sequence>
<comment type="caution">
    <text evidence="1">The sequence shown here is derived from an EMBL/GenBank/DDBJ whole genome shotgun (WGS) entry which is preliminary data.</text>
</comment>
<accession>A0ABR3IR42</accession>
<evidence type="ECO:0000313" key="2">
    <source>
        <dbReference type="Proteomes" id="UP001556367"/>
    </source>
</evidence>
<dbReference type="EMBL" id="JASNQZ010000015">
    <property type="protein sequence ID" value="KAL0945770.1"/>
    <property type="molecule type" value="Genomic_DNA"/>
</dbReference>
<keyword evidence="2" id="KW-1185">Reference proteome</keyword>
<dbReference type="Proteomes" id="UP001556367">
    <property type="component" value="Unassembled WGS sequence"/>
</dbReference>
<organism evidence="1 2">
    <name type="scientific">Hohenbuehelia grisea</name>
    <dbReference type="NCBI Taxonomy" id="104357"/>
    <lineage>
        <taxon>Eukaryota</taxon>
        <taxon>Fungi</taxon>
        <taxon>Dikarya</taxon>
        <taxon>Basidiomycota</taxon>
        <taxon>Agaricomycotina</taxon>
        <taxon>Agaricomycetes</taxon>
        <taxon>Agaricomycetidae</taxon>
        <taxon>Agaricales</taxon>
        <taxon>Pleurotineae</taxon>
        <taxon>Pleurotaceae</taxon>
        <taxon>Hohenbuehelia</taxon>
    </lineage>
</organism>
<gene>
    <name evidence="1" type="ORF">HGRIS_012059</name>
</gene>